<evidence type="ECO:0008006" key="3">
    <source>
        <dbReference type="Google" id="ProtNLM"/>
    </source>
</evidence>
<name>F5J464_9BACT</name>
<comment type="caution">
    <text evidence="1">The sequence shown here is derived from an EMBL/GenBank/DDBJ whole genome shotgun (WGS) entry which is preliminary data.</text>
</comment>
<dbReference type="InterPro" id="IPR036890">
    <property type="entry name" value="HATPase_C_sf"/>
</dbReference>
<dbReference type="AlphaFoldDB" id="F5J464"/>
<reference evidence="1 2" key="1">
    <citation type="submission" date="2011-04" db="EMBL/GenBank/DDBJ databases">
        <title>The Genome Sequence of Dysgonomonas gadei ATCC BAA-286.</title>
        <authorList>
            <consortium name="The Broad Institute Genome Sequencing Platform"/>
            <person name="Earl A."/>
            <person name="Ward D."/>
            <person name="Feldgarden M."/>
            <person name="Gevers D."/>
            <person name="Pudlo N."/>
            <person name="Martens E."/>
            <person name="Allen-Vercoe E."/>
            <person name="Young S.K."/>
            <person name="Zeng Q."/>
            <person name="Gargeya S."/>
            <person name="Fitzgerald M."/>
            <person name="Haas B."/>
            <person name="Abouelleil A."/>
            <person name="Alvarado L."/>
            <person name="Arachchi H.M."/>
            <person name="Berlin A."/>
            <person name="Brown A."/>
            <person name="Chapman S.B."/>
            <person name="Chen Z."/>
            <person name="Dunbar C."/>
            <person name="Freedman E."/>
            <person name="Gearin G."/>
            <person name="Gellesch M."/>
            <person name="Goldberg J."/>
            <person name="Griggs A."/>
            <person name="Gujja S."/>
            <person name="Heiman D."/>
            <person name="Howarth C."/>
            <person name="Larson L."/>
            <person name="Lui A."/>
            <person name="MacDonald P.J.P."/>
            <person name="Mehta T."/>
            <person name="Montmayeur A."/>
            <person name="Murphy C."/>
            <person name="Neiman D."/>
            <person name="Pearson M."/>
            <person name="Priest M."/>
            <person name="Roberts A."/>
            <person name="Saif S."/>
            <person name="Shea T."/>
            <person name="Shenoy N."/>
            <person name="Sisk P."/>
            <person name="Stolte C."/>
            <person name="Sykes S."/>
            <person name="Yandava C."/>
            <person name="Wortman J."/>
            <person name="Nusbaum C."/>
            <person name="Birren B."/>
        </authorList>
    </citation>
    <scope>NUCLEOTIDE SEQUENCE [LARGE SCALE GENOMIC DNA]</scope>
    <source>
        <strain evidence="1 2">ATCC BAA-286</strain>
    </source>
</reference>
<dbReference type="RefSeq" id="WP_006801667.1">
    <property type="nucleotide sequence ID" value="NZ_GL891997.1"/>
</dbReference>
<dbReference type="SUPFAM" id="SSF55874">
    <property type="entry name" value="ATPase domain of HSP90 chaperone/DNA topoisomerase II/histidine kinase"/>
    <property type="match status" value="1"/>
</dbReference>
<dbReference type="HOGENOM" id="CLU_026144_1_0_10"/>
<dbReference type="Gene3D" id="3.30.565.10">
    <property type="entry name" value="Histidine kinase-like ATPase, C-terminal domain"/>
    <property type="match status" value="1"/>
</dbReference>
<evidence type="ECO:0000313" key="1">
    <source>
        <dbReference type="EMBL" id="EGJ99479.1"/>
    </source>
</evidence>
<accession>F5J464</accession>
<evidence type="ECO:0000313" key="2">
    <source>
        <dbReference type="Proteomes" id="UP000004913"/>
    </source>
</evidence>
<organism evidence="1 2">
    <name type="scientific">Dysgonomonas gadei ATCC BAA-286</name>
    <dbReference type="NCBI Taxonomy" id="742766"/>
    <lineage>
        <taxon>Bacteria</taxon>
        <taxon>Pseudomonadati</taxon>
        <taxon>Bacteroidota</taxon>
        <taxon>Bacteroidia</taxon>
        <taxon>Bacteroidales</taxon>
        <taxon>Dysgonomonadaceae</taxon>
        <taxon>Dysgonomonas</taxon>
    </lineage>
</organism>
<dbReference type="Pfam" id="PF13589">
    <property type="entry name" value="HATPase_c_3"/>
    <property type="match status" value="1"/>
</dbReference>
<keyword evidence="2" id="KW-1185">Reference proteome</keyword>
<protein>
    <recommendedName>
        <fullName evidence="3">ATP-binding protein</fullName>
    </recommendedName>
</protein>
<sequence>MTKLSLKDSLNHKNSNKIMSQANSKSYLQGSLFEEDYLIRTLGALVHFPEIALTELVANAWDAGATMVDIFIPEDYDQKLTVEDNGTGLTKEQFEQRWMKLGYNRIKHQGKNVLFPPNVEGKRLAYGRNGVGRHGLLCFDKEYTVITNSGGNKSTFVITTQDENQPFVIKEASYDKSTTYGTRLEVIVTKNLPKPDKILEIISARFLHDPKFKVSINKQTVQLEQHSGLIDTTELKIDNITLVAHFIDSQKSARSTIYQGIAFWQSNRLVGEPSWILGNEVVIDGRTKFAKRYTVVIQTDDLADYIFEDWTGFKRVEMMDKVYKEVISYVNKMFSEIAKETIEETKEQIKSDFRSEFSQLTPLAKYEINEAIESMTIAHPTAKPESISLAVETIINLEKTRSGQELLLKLSTLSEDDIVGLNTLLEKWSVRDALSVLDEIDRRITVIEAIRKLSKDKDVDELHVLHPLVTGARWLFGPEYESAEYSSNRQLQTAVEVVFKKKISKEVFRNHKKRPDIVLLNDSTASITGIETFDKESNLATVNKILVIELKRGGFKLSREERNQAQGYVEDFMNCGQLIGTPYIEAFVVGESFQEKVQPISTVKNDNNVELGKIRITTFSQLVDTAEKRLFGLRKKLSDRYDDMPGMDLYRQHGQQQLNFIAE</sequence>
<gene>
    <name evidence="1" type="ORF">HMPREF9455_04131</name>
</gene>
<proteinExistence type="predicted"/>
<dbReference type="eggNOG" id="COG0323">
    <property type="taxonomic scope" value="Bacteria"/>
</dbReference>
<dbReference type="STRING" id="742766.HMPREF9455_04131"/>
<dbReference type="EMBL" id="ADLV01000059">
    <property type="protein sequence ID" value="EGJ99479.1"/>
    <property type="molecule type" value="Genomic_DNA"/>
</dbReference>
<dbReference type="Proteomes" id="UP000004913">
    <property type="component" value="Unassembled WGS sequence"/>
</dbReference>